<name>A0A9R0IZM7_SPIOL</name>
<dbReference type="PANTHER" id="PTHR33116:SF78">
    <property type="entry name" value="OS12G0587133 PROTEIN"/>
    <property type="match status" value="1"/>
</dbReference>
<reference evidence="2" key="1">
    <citation type="journal article" date="2021" name="Nat. Commun.">
        <title>Genomic analyses provide insights into spinach domestication and the genetic basis of agronomic traits.</title>
        <authorList>
            <person name="Cai X."/>
            <person name="Sun X."/>
            <person name="Xu C."/>
            <person name="Sun H."/>
            <person name="Wang X."/>
            <person name="Ge C."/>
            <person name="Zhang Z."/>
            <person name="Wang Q."/>
            <person name="Fei Z."/>
            <person name="Jiao C."/>
            <person name="Wang Q."/>
        </authorList>
    </citation>
    <scope>NUCLEOTIDE SEQUENCE [LARGE SCALE GENOMIC DNA]</scope>
    <source>
        <strain evidence="2">cv. Varoflay</strain>
    </source>
</reference>
<dbReference type="SUPFAM" id="SSF56219">
    <property type="entry name" value="DNase I-like"/>
    <property type="match status" value="1"/>
</dbReference>
<gene>
    <name evidence="3" type="primary">LOC110797725</name>
</gene>
<dbReference type="Gene3D" id="3.60.10.10">
    <property type="entry name" value="Endonuclease/exonuclease/phosphatase"/>
    <property type="match status" value="1"/>
</dbReference>
<dbReference type="PROSITE" id="PS50878">
    <property type="entry name" value="RT_POL"/>
    <property type="match status" value="1"/>
</dbReference>
<keyword evidence="2" id="KW-1185">Reference proteome</keyword>
<dbReference type="InterPro" id="IPR036691">
    <property type="entry name" value="Endo/exonu/phosph_ase_sf"/>
</dbReference>
<evidence type="ECO:0000259" key="1">
    <source>
        <dbReference type="PROSITE" id="PS50878"/>
    </source>
</evidence>
<dbReference type="InterPro" id="IPR026960">
    <property type="entry name" value="RVT-Znf"/>
</dbReference>
<organism evidence="2 3">
    <name type="scientific">Spinacia oleracea</name>
    <name type="common">Spinach</name>
    <dbReference type="NCBI Taxonomy" id="3562"/>
    <lineage>
        <taxon>Eukaryota</taxon>
        <taxon>Viridiplantae</taxon>
        <taxon>Streptophyta</taxon>
        <taxon>Embryophyta</taxon>
        <taxon>Tracheophyta</taxon>
        <taxon>Spermatophyta</taxon>
        <taxon>Magnoliopsida</taxon>
        <taxon>eudicotyledons</taxon>
        <taxon>Gunneridae</taxon>
        <taxon>Pentapetalae</taxon>
        <taxon>Caryophyllales</taxon>
        <taxon>Chenopodiaceae</taxon>
        <taxon>Chenopodioideae</taxon>
        <taxon>Anserineae</taxon>
        <taxon>Spinacia</taxon>
    </lineage>
</organism>
<dbReference type="Pfam" id="PF00078">
    <property type="entry name" value="RVT_1"/>
    <property type="match status" value="1"/>
</dbReference>
<dbReference type="Proteomes" id="UP000813463">
    <property type="component" value="Chromosome 2"/>
</dbReference>
<dbReference type="InterPro" id="IPR043502">
    <property type="entry name" value="DNA/RNA_pol_sf"/>
</dbReference>
<reference evidence="3" key="2">
    <citation type="submission" date="2025-08" db="UniProtKB">
        <authorList>
            <consortium name="RefSeq"/>
        </authorList>
    </citation>
    <scope>IDENTIFICATION</scope>
    <source>
        <tissue evidence="3">Leaf</tissue>
    </source>
</reference>
<dbReference type="OrthoDB" id="545196at2759"/>
<sequence length="1219" mass="139020">MGFIGFSGWDADENCGGLFLAWSSRVDISIIFVDANVIFCNVTSISNISYYIMFVYGCPYINGRAQVWSTIQNLLLNNKGNTLLMGDINQVDHLSQKLGGRQSIRGMADFIEWRIECGLSELPFQGVRYTWTNNREGEGTIFERLDRAYGCPNWRLQFPDACVTNLPIFLSDHGPIMIDMAPVKDRKNTPYKLEAWCLFKEDINELINSSWGMVYQGSSLFSIQRRLELIVNKARKWCLNYRQQTGITWNNFEDELTSLQTNIYDSASAREAVIKSKSIKDKAEQQWWYWKQRAKSKWDAYGDQSSSFFYKSVKCRSGRNTIKAIQNEEGSWVTDGRDIKHEFHSFFSNLFAGTSEDLTDHTDLQDVWLEGLPSLSGAHIQLLNKPFLKEEIKVAAFSSKPLKSPGPDGVPPIFFQKYWEIVGNDICKGVNAFFNGGRMLRETNNTFIALIPKEPRPQGVGQYRPISLCNSLYKIISKCMVNRIKTILPDLVGETQNAFVPGRMLADNCFIAHELVNSVKSRKKGGRFEGILKVDLSKAYDRVSWRFLMKIIAKMGFPDQWATWIYQCISTVTYSVLVNGEPTKKIVSGKGLRQGDPLSPYLFILLMETLSQGIKRLEVEGELQGIKVARNAPAVSHLFFADDALFCFKETPNSCKAVRKCIDEFCMVSGEMINFDKSSILFSPNTPPRFKRLLRRPLGVQVSAEMGSYLGCPMDVNGRSSHRFMGILEKINCKISSWKFSHLSAPGKLILINGVMLAMASHILAIYMCPSHILKKITSALTKFWWASSASKKPVYWRRKEVLYAHKWEGGLGMKDVGKLNQALLARQGLRMHTKPHLLVSRVFNGKYGTDPIQLGADNKTPYNCSWGARSLVRAAHSMRKGLKVQIGNGKRTSIDQHIWVTDHVIHKRQLVADWLQTDAKVSNLMTSDRRWNAGIVWRSFSATDAEAILAIHIPSVDTEDKFCWSKTKSGVYSFKSGYWFLMNDSQIGPLRHTNFWRALWHSKLLPIWKHFLWKIMQNILPTMENLQKRGIITSKLCPLCNNYQETQDHLLRSCDISQRIWRSSPLGIVACNSTNITIQQWITNFFMLFVRQDGDDSRRLITFTTTLWSIWLHRNEILFRGMSANVEGVLHGAQSHVQRWEKAMQMQQDSKMAQAANFGSHHIQPPAIFRKGRCMTGDFISIVVDASWKTRKRGSNNQWSAAIGWEEETDCVPRVKGA</sequence>
<dbReference type="SUPFAM" id="SSF56672">
    <property type="entry name" value="DNA/RNA polymerases"/>
    <property type="match status" value="1"/>
</dbReference>
<dbReference type="KEGG" id="soe:110797725"/>
<dbReference type="PANTHER" id="PTHR33116">
    <property type="entry name" value="REVERSE TRANSCRIPTASE ZINC-BINDING DOMAIN-CONTAINING PROTEIN-RELATED-RELATED"/>
    <property type="match status" value="1"/>
</dbReference>
<accession>A0A9R0IZM7</accession>
<feature type="domain" description="Reverse transcriptase" evidence="1">
    <location>
        <begin position="432"/>
        <end position="729"/>
    </location>
</feature>
<dbReference type="GeneID" id="110797725"/>
<protein>
    <recommendedName>
        <fullName evidence="1">Reverse transcriptase domain-containing protein</fullName>
    </recommendedName>
</protein>
<dbReference type="CDD" id="cd01650">
    <property type="entry name" value="RT_nLTR_like"/>
    <property type="match status" value="1"/>
</dbReference>
<dbReference type="RefSeq" id="XP_021858531.1">
    <property type="nucleotide sequence ID" value="XM_022002839.1"/>
</dbReference>
<proteinExistence type="predicted"/>
<dbReference type="InterPro" id="IPR000477">
    <property type="entry name" value="RT_dom"/>
</dbReference>
<dbReference type="AlphaFoldDB" id="A0A9R0IZM7"/>
<evidence type="ECO:0000313" key="2">
    <source>
        <dbReference type="Proteomes" id="UP000813463"/>
    </source>
</evidence>
<evidence type="ECO:0000313" key="3">
    <source>
        <dbReference type="RefSeq" id="XP_021858531.1"/>
    </source>
</evidence>
<dbReference type="Pfam" id="PF13966">
    <property type="entry name" value="zf-RVT"/>
    <property type="match status" value="1"/>
</dbReference>